<evidence type="ECO:0000259" key="2">
    <source>
        <dbReference type="PROSITE" id="PS50800"/>
    </source>
</evidence>
<dbReference type="PROSITE" id="PS50800">
    <property type="entry name" value="SAP"/>
    <property type="match status" value="1"/>
</dbReference>
<evidence type="ECO:0000256" key="1">
    <source>
        <dbReference type="SAM" id="MobiDB-lite"/>
    </source>
</evidence>
<comment type="caution">
    <text evidence="3">The sequence shown here is derived from an EMBL/GenBank/DDBJ whole genome shotgun (WGS) entry which is preliminary data.</text>
</comment>
<feature type="compositionally biased region" description="Basic and acidic residues" evidence="1">
    <location>
        <begin position="109"/>
        <end position="120"/>
    </location>
</feature>
<feature type="region of interest" description="Disordered" evidence="1">
    <location>
        <begin position="91"/>
        <end position="120"/>
    </location>
</feature>
<dbReference type="Proteomes" id="UP001165160">
    <property type="component" value="Unassembled WGS sequence"/>
</dbReference>
<dbReference type="Gene3D" id="1.10.720.30">
    <property type="entry name" value="SAP domain"/>
    <property type="match status" value="1"/>
</dbReference>
<dbReference type="InterPro" id="IPR036361">
    <property type="entry name" value="SAP_dom_sf"/>
</dbReference>
<dbReference type="SUPFAM" id="SSF68906">
    <property type="entry name" value="SAP domain"/>
    <property type="match status" value="1"/>
</dbReference>
<sequence>MRILFKPLMNGSRGSLLRRYSVERAVERAAELKHFNKSLLADTASCLRLGWLNRRYNKRGNFTTFEQFLATQGDRFEEYVVKRMFPNDTINGNDTDNNRDADTVADTVRTIDSRDGSEGHRKTLELLSDASVSTVLQPTFHHPPYTARGDVLHRSEQDGPWTLYEIKSSTSSSVSRKVPDLAFTYNLAKESVPNLGNAMLVTVRSGKEEGEGGKKLFQVHNLTSLVREEIERLEDPPPSLTSLEYLESVTSSPDPPPPVPQPKCGNCDYFTSSCFPEVKGKNSIWEYKRLGTKKFSKMAESSFLATDADVRMLSDTHLKHLKSITSGSPVVDLGLGKALGSITKDCFYLDFEAVNPLFPLDGSEGGKPYEQQVTQYSLHYVKRGDVGHGVGSGGGSSTGSGTDYAVIRIKEEDSEHSEFLIRDVSEYEDLVDSLIEKLGEGTESIIVYSSYERTSLNRFAKAFPRKREAISRIIRRLVDLEKIVKLVHLRGFVGRTSIKTVLPALDPTYNDAYEKLKQTSGIGDGGDASAAMCDLIEGRVAGKQEAEDLRRALLEYCRLDSWAMVVVHLEIERIWNAHCSKMDREVGREGRAGAGASKGKVNGFGPGVGDGLELLTVEALKALLREKGLKLGGRKLELIKRLRE</sequence>
<dbReference type="AlphaFoldDB" id="A0A9W7BJT4"/>
<dbReference type="InterPro" id="IPR021301">
    <property type="entry name" value="DUF2779"/>
</dbReference>
<accession>A0A9W7BJT4</accession>
<dbReference type="EMBL" id="BRXX01000122">
    <property type="protein sequence ID" value="GMH92009.1"/>
    <property type="molecule type" value="Genomic_DNA"/>
</dbReference>
<gene>
    <name evidence="3" type="ORF">TrVE_jg892</name>
</gene>
<evidence type="ECO:0000313" key="4">
    <source>
        <dbReference type="Proteomes" id="UP001165160"/>
    </source>
</evidence>
<dbReference type="InterPro" id="IPR003034">
    <property type="entry name" value="SAP_dom"/>
</dbReference>
<keyword evidence="4" id="KW-1185">Reference proteome</keyword>
<feature type="domain" description="SAP" evidence="2">
    <location>
        <begin position="612"/>
        <end position="644"/>
    </location>
</feature>
<reference evidence="4" key="1">
    <citation type="journal article" date="2023" name="Commun. Biol.">
        <title>Genome analysis of Parmales, the sister group of diatoms, reveals the evolutionary specialization of diatoms from phago-mixotrophs to photoautotrophs.</title>
        <authorList>
            <person name="Ban H."/>
            <person name="Sato S."/>
            <person name="Yoshikawa S."/>
            <person name="Yamada K."/>
            <person name="Nakamura Y."/>
            <person name="Ichinomiya M."/>
            <person name="Sato N."/>
            <person name="Blanc-Mathieu R."/>
            <person name="Endo H."/>
            <person name="Kuwata A."/>
            <person name="Ogata H."/>
        </authorList>
    </citation>
    <scope>NUCLEOTIDE SEQUENCE [LARGE SCALE GENOMIC DNA]</scope>
    <source>
        <strain evidence="4">NIES 3699</strain>
    </source>
</reference>
<organism evidence="3 4">
    <name type="scientific">Triparma verrucosa</name>
    <dbReference type="NCBI Taxonomy" id="1606542"/>
    <lineage>
        <taxon>Eukaryota</taxon>
        <taxon>Sar</taxon>
        <taxon>Stramenopiles</taxon>
        <taxon>Ochrophyta</taxon>
        <taxon>Bolidophyceae</taxon>
        <taxon>Parmales</taxon>
        <taxon>Triparmaceae</taxon>
        <taxon>Triparma</taxon>
    </lineage>
</organism>
<dbReference type="Pfam" id="PF11074">
    <property type="entry name" value="DUF2779"/>
    <property type="match status" value="1"/>
</dbReference>
<name>A0A9W7BJT4_9STRA</name>
<proteinExistence type="predicted"/>
<protein>
    <recommendedName>
        <fullName evidence="2">SAP domain-containing protein</fullName>
    </recommendedName>
</protein>
<evidence type="ECO:0000313" key="3">
    <source>
        <dbReference type="EMBL" id="GMH92009.1"/>
    </source>
</evidence>